<dbReference type="EMBL" id="AC002396">
    <property type="protein sequence ID" value="AAC00589.1"/>
    <property type="molecule type" value="Genomic_DNA"/>
</dbReference>
<dbReference type="InterPro" id="IPR012458">
    <property type="entry name" value="DUF1664"/>
</dbReference>
<dbReference type="PANTHER" id="PTHR47289:SF2">
    <property type="entry name" value="TRANSCRIPTION FACTOR, PUTATIVE (DUF1664)-RELATED"/>
    <property type="match status" value="1"/>
</dbReference>
<accession>O48694</accession>
<dbReference type="ExpressionAtlas" id="O48694">
    <property type="expression patterns" value="baseline and differential"/>
</dbReference>
<feature type="domain" description="DUF1664" evidence="2">
    <location>
        <begin position="311"/>
        <end position="375"/>
    </location>
</feature>
<protein>
    <submittedName>
        <fullName evidence="3">F3I6.21 protein</fullName>
    </submittedName>
</protein>
<dbReference type="Pfam" id="PF07889">
    <property type="entry name" value="DUF1664"/>
    <property type="match status" value="1"/>
</dbReference>
<dbReference type="PANTHER" id="PTHR47289">
    <property type="entry name" value="TRANSCRIPTION FACTOR, PUTATIVE (DUF1664)-RELATED"/>
    <property type="match status" value="1"/>
</dbReference>
<feature type="region of interest" description="Disordered" evidence="1">
    <location>
        <begin position="49"/>
        <end position="69"/>
    </location>
</feature>
<dbReference type="PIR" id="T00658">
    <property type="entry name" value="T00658"/>
</dbReference>
<evidence type="ECO:0000256" key="1">
    <source>
        <dbReference type="SAM" id="MobiDB-lite"/>
    </source>
</evidence>
<reference evidence="3" key="1">
    <citation type="submission" date="1998-02" db="EMBL/GenBank/DDBJ databases">
        <authorList>
            <person name="Federspiel N.A."/>
            <person name="Palm C.J."/>
            <person name="Conway A.B."/>
            <person name="Kurtz D.B."/>
            <person name="Conway A.R."/>
            <person name="Au M."/>
            <person name="Araujo R."/>
            <person name="Buehler E."/>
            <person name="Dewar K."/>
            <person name="Feng J."/>
            <person name="Kim C."/>
            <person name="Li Y."/>
            <person name="Oji O."/>
            <person name="Osborne B.I."/>
            <person name="Shinn P."/>
            <person name="Sun H."/>
            <person name="Toriumi M."/>
            <person name="Vysotskaia V.S."/>
            <person name="Yu G."/>
            <person name="Ecker J."/>
            <person name="Theologis A."/>
            <person name="Davis R.W."/>
        </authorList>
    </citation>
    <scope>NUCLEOTIDE SEQUENCE</scope>
</reference>
<sequence>MKKGSILCFLLSAKAIKERNNNRSKENSLLCFSLSLYLEKKDSSKSAMKVMKKGKVHPSPPLPSSSSSNGDDSLSVFKLLQSAILVLVSVLSAEDLEVLAYLITRSLNTTNVVSCKKKRSHKAPLLDCQCFDCYTSYWSKWDSSSNRELINQIIEAFEDHLTRDEISASHTSKKNKKRAKKIEISEEQPQNKSIWLLIFSCVFFLYLNPSSYKLAGLSFRLPWLFLSGSSPSSSVQMVFRQLKQEEPAKSASKPRNDTLMAQVNSLRHELSLLSSNRPITIVTTAGSGGKKYGYIIIIGVIGYGYVWWKGTKKELSSKIDGMGRSLDANTEIIQDTGREVMELQRGTENIKDDVKFVFDAVENLASKVYRIEGNQDITLKGVGALHAQVRENKRIQESNKA</sequence>
<gene>
    <name evidence="3" type="primary">F3I6.21</name>
</gene>
<organism evidence="3">
    <name type="scientific">Arabidopsis thaliana</name>
    <name type="common">Mouse-ear cress</name>
    <dbReference type="NCBI Taxonomy" id="3702"/>
    <lineage>
        <taxon>Eukaryota</taxon>
        <taxon>Viridiplantae</taxon>
        <taxon>Streptophyta</taxon>
        <taxon>Embryophyta</taxon>
        <taxon>Tracheophyta</taxon>
        <taxon>Spermatophyta</taxon>
        <taxon>Magnoliopsida</taxon>
        <taxon>eudicotyledons</taxon>
        <taxon>Gunneridae</taxon>
        <taxon>Pentapetalae</taxon>
        <taxon>rosids</taxon>
        <taxon>malvids</taxon>
        <taxon>Brassicales</taxon>
        <taxon>Brassicaceae</taxon>
        <taxon>Camelineae</taxon>
        <taxon>Arabidopsis</taxon>
    </lineage>
</organism>
<dbReference type="AlphaFoldDB" id="O48694"/>
<evidence type="ECO:0000259" key="2">
    <source>
        <dbReference type="Pfam" id="PF07889"/>
    </source>
</evidence>
<evidence type="ECO:0000313" key="3">
    <source>
        <dbReference type="EMBL" id="AAC00589.1"/>
    </source>
</evidence>
<name>O48694_ARATH</name>
<reference key="2">
    <citation type="journal article" date="2000" name="Nature">
        <title>Sequence and analysis of chromosome 1 of the plant Arabidopsis thaliana.</title>
        <authorList>
            <person name="Theologis A."/>
            <person name="Ecker J.R."/>
            <person name="Palm C.J."/>
            <person name="Federspiel N.A."/>
            <person name="Kaul S."/>
            <person name="White O."/>
            <person name="Alonso J."/>
            <person name="Altafi H."/>
            <person name="Araujo R."/>
            <person name="Bowman C.L."/>
            <person name="Brooks S.Y."/>
            <person name="Buehler E."/>
            <person name="Chan A."/>
            <person name="Chao Q."/>
            <person name="Chen H."/>
            <person name="Cheuk R.F."/>
            <person name="Chin C.W."/>
            <person name="Chung M.K."/>
            <person name="Conn L."/>
            <person name="Conway A.B."/>
            <person name="Conway A.R."/>
            <person name="Creasy T.H."/>
            <person name="Dewar K."/>
            <person name="Dunn P."/>
            <person name="Etgu P."/>
            <person name="Feldblyum T.V."/>
            <person name="Feng J."/>
            <person name="Fong B."/>
            <person name="Fujii C.Y."/>
            <person name="Gill J.E."/>
            <person name="Goldsmith A.D."/>
            <person name="Haas B."/>
            <person name="Hansen N.F."/>
            <person name="Hughes B."/>
            <person name="Huizar L."/>
            <person name="Hunter J.L."/>
            <person name="Jenkins J."/>
            <person name="Johnson-Hopson C."/>
            <person name="Khan S."/>
            <person name="Khaykin E."/>
            <person name="Kim C.J."/>
            <person name="Koo H.L."/>
            <person name="Kremenetskaia I."/>
            <person name="Kurtz D.B."/>
            <person name="Kwan A."/>
            <person name="Lam B."/>
            <person name="Langin-Hooper S."/>
            <person name="Lee A."/>
            <person name="Lee J.M."/>
            <person name="Lenz C.A."/>
            <person name="Li J.H."/>
            <person name="Li Y."/>
            <person name="Lin X."/>
            <person name="Liu S.X."/>
            <person name="Liu Z.A."/>
            <person name="Luros J.S."/>
            <person name="Maiti R."/>
            <person name="Marziali A."/>
            <person name="Militscher J."/>
            <person name="Miranda M."/>
            <person name="Nguyen M."/>
            <person name="Nierman W.C."/>
            <person name="Osborne B.I."/>
            <person name="Pai G."/>
            <person name="Peterson J."/>
            <person name="Pham P.K."/>
            <person name="Rizzo M."/>
            <person name="Rooney T."/>
            <person name="Rowley D."/>
            <person name="Sakano H."/>
            <person name="Salzberg S.L."/>
            <person name="Schwartz J.R."/>
            <person name="Shinn P."/>
            <person name="Southwick A.M."/>
            <person name="Sun H."/>
            <person name="Tallon L.J."/>
            <person name="Tambunga G."/>
            <person name="Toriumi M.J."/>
            <person name="Town C.D."/>
            <person name="Utterback T."/>
            <person name="Van Aken S."/>
            <person name="Vaysberg M."/>
            <person name="Vysotskaia V.S."/>
            <person name="Walker M."/>
            <person name="Wu D."/>
            <person name="Yu G."/>
            <person name="Fraser C.M."/>
            <person name="Venter J.C."/>
            <person name="Davis R.W."/>
        </authorList>
    </citation>
    <scope>NUCLEOTIDE SEQUENCE [LARGE SCALE GENOMIC DNA]</scope>
    <source>
        <strain>cv. Columbia</strain>
    </source>
</reference>
<proteinExistence type="predicted"/>